<dbReference type="InterPro" id="IPR001647">
    <property type="entry name" value="HTH_TetR"/>
</dbReference>
<evidence type="ECO:0000313" key="4">
    <source>
        <dbReference type="EMBL" id="MEC4175152.1"/>
    </source>
</evidence>
<gene>
    <name evidence="4" type="ORF">VIN30_01650</name>
</gene>
<sequence length="186" mass="21792">MDAFKKIVAEKPIDKVTVAELVRETGLSRQAFYNHFLDKYDLSIQIYEQSFAPVAQGHRDRITTWLESGIQHLEIYAADKDYYRNVLSSYDRSSLRFYLKDRMYHEFRHKCELRGAVFDTEDKVYALKMVVFATNEMTFEWVENGCQEPAEVIVKRFDLCRPMILSPYLEDTDSVANPCTGTPPRH</sequence>
<organism evidence="4 5">
    <name type="scientific">Adlercreutzia wanghongyangiae</name>
    <dbReference type="NCBI Taxonomy" id="3111451"/>
    <lineage>
        <taxon>Bacteria</taxon>
        <taxon>Bacillati</taxon>
        <taxon>Actinomycetota</taxon>
        <taxon>Coriobacteriia</taxon>
        <taxon>Eggerthellales</taxon>
        <taxon>Eggerthellaceae</taxon>
        <taxon>Adlercreutzia</taxon>
    </lineage>
</organism>
<evidence type="ECO:0000313" key="5">
    <source>
        <dbReference type="Proteomes" id="UP001349994"/>
    </source>
</evidence>
<keyword evidence="1 2" id="KW-0238">DNA-binding</keyword>
<evidence type="ECO:0000259" key="3">
    <source>
        <dbReference type="PROSITE" id="PS50977"/>
    </source>
</evidence>
<dbReference type="Pfam" id="PF14278">
    <property type="entry name" value="TetR_C_8"/>
    <property type="match status" value="1"/>
</dbReference>
<dbReference type="EMBL" id="JAYMFF010000002">
    <property type="protein sequence ID" value="MEC4175152.1"/>
    <property type="molecule type" value="Genomic_DNA"/>
</dbReference>
<evidence type="ECO:0000256" key="1">
    <source>
        <dbReference type="ARBA" id="ARBA00023125"/>
    </source>
</evidence>
<dbReference type="PANTHER" id="PTHR43479">
    <property type="entry name" value="ACREF/ENVCD OPERON REPRESSOR-RELATED"/>
    <property type="match status" value="1"/>
</dbReference>
<dbReference type="RefSeq" id="WP_338208760.1">
    <property type="nucleotide sequence ID" value="NZ_JAYMFF010000002.1"/>
</dbReference>
<dbReference type="Gene3D" id="1.10.357.10">
    <property type="entry name" value="Tetracycline Repressor, domain 2"/>
    <property type="match status" value="1"/>
</dbReference>
<feature type="domain" description="HTH tetR-type" evidence="3">
    <location>
        <begin position="1"/>
        <end position="54"/>
    </location>
</feature>
<dbReference type="InterPro" id="IPR039532">
    <property type="entry name" value="TetR_C_Firmicutes"/>
</dbReference>
<proteinExistence type="predicted"/>
<dbReference type="PANTHER" id="PTHR43479:SF7">
    <property type="entry name" value="TETR-FAMILY TRANSCRIPTIONAL REGULATOR"/>
    <property type="match status" value="1"/>
</dbReference>
<dbReference type="SUPFAM" id="SSF46689">
    <property type="entry name" value="Homeodomain-like"/>
    <property type="match status" value="1"/>
</dbReference>
<dbReference type="InterPro" id="IPR009057">
    <property type="entry name" value="Homeodomain-like_sf"/>
</dbReference>
<dbReference type="Proteomes" id="UP001349994">
    <property type="component" value="Unassembled WGS sequence"/>
</dbReference>
<name>A0ABU6IFD3_9ACTN</name>
<dbReference type="InterPro" id="IPR050624">
    <property type="entry name" value="HTH-type_Tx_Regulator"/>
</dbReference>
<protein>
    <submittedName>
        <fullName evidence="4">TetR/AcrR family transcriptional regulator C-terminal domain-containing protein</fullName>
    </submittedName>
</protein>
<accession>A0ABU6IFD3</accession>
<comment type="caution">
    <text evidence="4">The sequence shown here is derived from an EMBL/GenBank/DDBJ whole genome shotgun (WGS) entry which is preliminary data.</text>
</comment>
<keyword evidence="5" id="KW-1185">Reference proteome</keyword>
<feature type="DNA-binding region" description="H-T-H motif" evidence="2">
    <location>
        <begin position="17"/>
        <end position="36"/>
    </location>
</feature>
<reference evidence="4 5" key="1">
    <citation type="submission" date="2024-01" db="EMBL/GenBank/DDBJ databases">
        <title>novel species in genus Adlercreutzia.</title>
        <authorList>
            <person name="Liu X."/>
        </authorList>
    </citation>
    <scope>NUCLEOTIDE SEQUENCE [LARGE SCALE GENOMIC DNA]</scope>
    <source>
        <strain evidence="4 5">R7</strain>
    </source>
</reference>
<evidence type="ECO:0000256" key="2">
    <source>
        <dbReference type="PROSITE-ProRule" id="PRU00335"/>
    </source>
</evidence>
<dbReference type="PROSITE" id="PS50977">
    <property type="entry name" value="HTH_TETR_2"/>
    <property type="match status" value="1"/>
</dbReference>
<dbReference type="Pfam" id="PF00440">
    <property type="entry name" value="TetR_N"/>
    <property type="match status" value="1"/>
</dbReference>